<feature type="non-terminal residue" evidence="3">
    <location>
        <position position="1"/>
    </location>
</feature>
<protein>
    <recommendedName>
        <fullName evidence="4">Fe-S cluster assembly protein SufD</fullName>
    </recommendedName>
</protein>
<dbReference type="InterPro" id="IPR000825">
    <property type="entry name" value="SUF_FeS_clus_asmbl_SufBD_core"/>
</dbReference>
<evidence type="ECO:0008006" key="4">
    <source>
        <dbReference type="Google" id="ProtNLM"/>
    </source>
</evidence>
<name>A0A382TV94_9ZZZZ</name>
<dbReference type="InterPro" id="IPR045595">
    <property type="entry name" value="SufBD_N"/>
</dbReference>
<dbReference type="Pfam" id="PF19295">
    <property type="entry name" value="SufBD_N"/>
    <property type="match status" value="1"/>
</dbReference>
<dbReference type="Pfam" id="PF01458">
    <property type="entry name" value="SUFBD_core"/>
    <property type="match status" value="1"/>
</dbReference>
<dbReference type="PANTHER" id="PTHR43575">
    <property type="entry name" value="PROTEIN ABCI7, CHLOROPLASTIC"/>
    <property type="match status" value="1"/>
</dbReference>
<proteinExistence type="predicted"/>
<reference evidence="3" key="1">
    <citation type="submission" date="2018-05" db="EMBL/GenBank/DDBJ databases">
        <authorList>
            <person name="Lanie J.A."/>
            <person name="Ng W.-L."/>
            <person name="Kazmierczak K.M."/>
            <person name="Andrzejewski T.M."/>
            <person name="Davidsen T.M."/>
            <person name="Wayne K.J."/>
            <person name="Tettelin H."/>
            <person name="Glass J.I."/>
            <person name="Rusch D."/>
            <person name="Podicherti R."/>
            <person name="Tsui H.-C.T."/>
            <person name="Winkler M.E."/>
        </authorList>
    </citation>
    <scope>NUCLEOTIDE SEQUENCE</scope>
</reference>
<gene>
    <name evidence="3" type="ORF">METZ01_LOCUS378843</name>
</gene>
<dbReference type="SUPFAM" id="SSF101960">
    <property type="entry name" value="Stabilizer of iron transporter SufD"/>
    <property type="match status" value="1"/>
</dbReference>
<dbReference type="AlphaFoldDB" id="A0A382TV94"/>
<organism evidence="3">
    <name type="scientific">marine metagenome</name>
    <dbReference type="NCBI Taxonomy" id="408172"/>
    <lineage>
        <taxon>unclassified sequences</taxon>
        <taxon>metagenomes</taxon>
        <taxon>ecological metagenomes</taxon>
    </lineage>
</organism>
<dbReference type="InterPro" id="IPR055346">
    <property type="entry name" value="Fe-S_cluster_assembly_SufBD"/>
</dbReference>
<dbReference type="GO" id="GO:0016226">
    <property type="term" value="P:iron-sulfur cluster assembly"/>
    <property type="evidence" value="ECO:0007669"/>
    <property type="project" value="InterPro"/>
</dbReference>
<feature type="non-terminal residue" evidence="3">
    <location>
        <position position="298"/>
    </location>
</feature>
<evidence type="ECO:0000259" key="1">
    <source>
        <dbReference type="Pfam" id="PF01458"/>
    </source>
</evidence>
<feature type="domain" description="SUF system FeS cluster assembly SufBD N-terminal" evidence="2">
    <location>
        <begin position="27"/>
        <end position="184"/>
    </location>
</feature>
<dbReference type="InterPro" id="IPR037284">
    <property type="entry name" value="SUF_FeS_clus_asmbl_SufBD_sf"/>
</dbReference>
<evidence type="ECO:0000259" key="2">
    <source>
        <dbReference type="Pfam" id="PF19295"/>
    </source>
</evidence>
<dbReference type="EMBL" id="UINC01139441">
    <property type="protein sequence ID" value="SVD25989.1"/>
    <property type="molecule type" value="Genomic_DNA"/>
</dbReference>
<sequence length="298" mass="32735">FRQKYFKLKGPIQKMTQALAKHERYQSQFKGIVDESSPEWLDGLRRQGMKDFSSLGFPTARRGNENWKYTNINAIANTEFDIAPASEVTLEDLKQSAPWDDEWTTLVFVNGRYSDDLSSPSTDASVTVGSISELTRSNGNILESHLTSIAPTANDGFAALNTAFVQDGAFVHIAEGVDLETPLHLLFVSTANETPFITHPRVLVVAGKESNATMIESYVGVGEGKYFSNVVSEIILEAGAQVDHYRLLDESDEAYHVGVARVSQDDGSTFSSAAFYNNVLLGRHDLLVTIGDGCETKL</sequence>
<accession>A0A382TV94</accession>
<evidence type="ECO:0000313" key="3">
    <source>
        <dbReference type="EMBL" id="SVD25989.1"/>
    </source>
</evidence>
<feature type="domain" description="SUF system FeS cluster assembly SufBD core" evidence="1">
    <location>
        <begin position="193"/>
        <end position="297"/>
    </location>
</feature>
<dbReference type="PANTHER" id="PTHR43575:SF1">
    <property type="entry name" value="PROTEIN ABCI7, CHLOROPLASTIC"/>
    <property type="match status" value="1"/>
</dbReference>